<evidence type="ECO:0000256" key="1">
    <source>
        <dbReference type="ARBA" id="ARBA00005251"/>
    </source>
</evidence>
<keyword evidence="2 5" id="KW-0689">Ribosomal protein</keyword>
<evidence type="ECO:0000256" key="5">
    <source>
        <dbReference type="HAMAP-Rule" id="MF_00532"/>
    </source>
</evidence>
<gene>
    <name evidence="5" type="primary">rpsI</name>
    <name evidence="7" type="ORF">O3E_01555</name>
</gene>
<reference evidence="7 8" key="1">
    <citation type="submission" date="2014-04" db="EMBL/GenBank/DDBJ databases">
        <title>Genome reduction and metabolic complementation of the dual endosymbionts in the whitefly Bemisia tabaci.</title>
        <authorList>
            <person name="Rao Q."/>
            <person name="Rollat-Farnier P.-A."/>
            <person name="Zhang Z.-X."/>
            <person name="Santos-Garcia D."/>
            <person name="Silva F.J."/>
            <person name="Moya A."/>
            <person name="Zhu D.-T."/>
            <person name="Klein C.C."/>
            <person name="Vavre F."/>
            <person name="Sagot M.-F."/>
            <person name="Liu S.-S."/>
            <person name="Mouton L."/>
            <person name="Wang X.-W."/>
        </authorList>
    </citation>
    <scope>NUCLEOTIDE SEQUENCE [LARGE SCALE GENOMIC DNA]</scope>
    <source>
        <strain evidence="7 8">BT-Q</strain>
    </source>
</reference>
<dbReference type="GO" id="GO:0006412">
    <property type="term" value="P:translation"/>
    <property type="evidence" value="ECO:0007669"/>
    <property type="project" value="UniProtKB-UniRule"/>
</dbReference>
<evidence type="ECO:0000256" key="6">
    <source>
        <dbReference type="RuleBase" id="RU003815"/>
    </source>
</evidence>
<dbReference type="InterPro" id="IPR000754">
    <property type="entry name" value="Ribosomal_uS9"/>
</dbReference>
<dbReference type="KEGG" id="paly:O3E_01555"/>
<dbReference type="EMBL" id="CP007563">
    <property type="protein sequence ID" value="AJF24186.1"/>
    <property type="molecule type" value="Genomic_DNA"/>
</dbReference>
<dbReference type="FunFam" id="3.30.230.10:FF:000001">
    <property type="entry name" value="30S ribosomal protein S9"/>
    <property type="match status" value="1"/>
</dbReference>
<dbReference type="Gene3D" id="3.30.230.10">
    <property type="match status" value="1"/>
</dbReference>
<evidence type="ECO:0000256" key="2">
    <source>
        <dbReference type="ARBA" id="ARBA00022980"/>
    </source>
</evidence>
<keyword evidence="3 5" id="KW-0687">Ribonucleoprotein</keyword>
<dbReference type="InterPro" id="IPR020568">
    <property type="entry name" value="Ribosomal_Su5_D2-typ_SF"/>
</dbReference>
<dbReference type="GO" id="GO:0003735">
    <property type="term" value="F:structural constituent of ribosome"/>
    <property type="evidence" value="ECO:0007669"/>
    <property type="project" value="InterPro"/>
</dbReference>
<evidence type="ECO:0000256" key="3">
    <source>
        <dbReference type="ARBA" id="ARBA00023274"/>
    </source>
</evidence>
<dbReference type="PANTHER" id="PTHR21569:SF1">
    <property type="entry name" value="SMALL RIBOSOMAL SUBUNIT PROTEIN US9M"/>
    <property type="match status" value="1"/>
</dbReference>
<evidence type="ECO:0000313" key="8">
    <source>
        <dbReference type="Proteomes" id="UP000031624"/>
    </source>
</evidence>
<dbReference type="InterPro" id="IPR014721">
    <property type="entry name" value="Ribsml_uS5_D2-typ_fold_subgr"/>
</dbReference>
<comment type="similarity">
    <text evidence="1 5 6">Belongs to the universal ribosomal protein uS9 family.</text>
</comment>
<dbReference type="GO" id="GO:0003723">
    <property type="term" value="F:RNA binding"/>
    <property type="evidence" value="ECO:0007669"/>
    <property type="project" value="TreeGrafter"/>
</dbReference>
<dbReference type="HAMAP" id="MF_00532_B">
    <property type="entry name" value="Ribosomal_uS9_B"/>
    <property type="match status" value="1"/>
</dbReference>
<protein>
    <recommendedName>
        <fullName evidence="4 5">Small ribosomal subunit protein uS9</fullName>
    </recommendedName>
</protein>
<dbReference type="AlphaFoldDB" id="A0AAU8RPZ0"/>
<evidence type="ECO:0000313" key="7">
    <source>
        <dbReference type="EMBL" id="AJF24186.1"/>
    </source>
</evidence>
<accession>A0AAU8RPZ0</accession>
<organism evidence="7 8">
    <name type="scientific">Candidatus Portiera aleyrodidarum MED</name>
    <name type="common">Bemisia tabaci</name>
    <dbReference type="NCBI Taxonomy" id="1163752"/>
    <lineage>
        <taxon>Bacteria</taxon>
        <taxon>Pseudomonadati</taxon>
        <taxon>Pseudomonadota</taxon>
        <taxon>Gammaproteobacteria</taxon>
        <taxon>Candidatus Johnevansiales</taxon>
        <taxon>Candidatus Johnevansiaceae</taxon>
        <taxon>Candidatus Portiera</taxon>
    </lineage>
</organism>
<dbReference type="InterPro" id="IPR023035">
    <property type="entry name" value="Ribosomal_uS9_bac/plastid"/>
</dbReference>
<name>A0AAU8RPZ0_9GAMM</name>
<dbReference type="Pfam" id="PF00380">
    <property type="entry name" value="Ribosomal_S9"/>
    <property type="match status" value="1"/>
</dbReference>
<dbReference type="PROSITE" id="PS00360">
    <property type="entry name" value="RIBOSOMAL_S9"/>
    <property type="match status" value="1"/>
</dbReference>
<dbReference type="NCBIfam" id="NF001099">
    <property type="entry name" value="PRK00132.1"/>
    <property type="match status" value="1"/>
</dbReference>
<sequence length="129" mass="15056">MFMYFYGTGRRKTASARVFLKIGNGKFIINNNTLKKYFHNINLYYLMIQPLELTNNVNTFNIKITVNGGGVKSQAEAIRHGISRALVAYNNNLRYKLRLNGYLKRDSREVERKKIGFKKARKSPQFSKR</sequence>
<proteinExistence type="inferred from homology"/>
<dbReference type="Proteomes" id="UP000031624">
    <property type="component" value="Chromosome"/>
</dbReference>
<dbReference type="PANTHER" id="PTHR21569">
    <property type="entry name" value="RIBOSOMAL PROTEIN S9"/>
    <property type="match status" value="1"/>
</dbReference>
<dbReference type="InterPro" id="IPR020574">
    <property type="entry name" value="Ribosomal_uS9_CS"/>
</dbReference>
<dbReference type="SUPFAM" id="SSF54211">
    <property type="entry name" value="Ribosomal protein S5 domain 2-like"/>
    <property type="match status" value="1"/>
</dbReference>
<dbReference type="GO" id="GO:0022627">
    <property type="term" value="C:cytosolic small ribosomal subunit"/>
    <property type="evidence" value="ECO:0007669"/>
    <property type="project" value="TreeGrafter"/>
</dbReference>
<evidence type="ECO:0000256" key="4">
    <source>
        <dbReference type="ARBA" id="ARBA00035259"/>
    </source>
</evidence>